<keyword evidence="3" id="KW-1185">Reference proteome</keyword>
<dbReference type="EMBL" id="JAMYWD010000057">
    <property type="protein sequence ID" value="KAJ4949905.1"/>
    <property type="molecule type" value="Genomic_DNA"/>
</dbReference>
<comment type="caution">
    <text evidence="1">The sequence shown here is derived from an EMBL/GenBank/DDBJ whole genome shotgun (WGS) entry which is preliminary data.</text>
</comment>
<accession>A0A9Q0GMK4</accession>
<name>A0A9Q0GMK4_9MAGN</name>
<evidence type="ECO:0000313" key="1">
    <source>
        <dbReference type="EMBL" id="KAJ4948012.1"/>
    </source>
</evidence>
<dbReference type="AlphaFoldDB" id="A0A9Q0GMK4"/>
<dbReference type="Proteomes" id="UP001141806">
    <property type="component" value="Unassembled WGS sequence"/>
</dbReference>
<protein>
    <submittedName>
        <fullName evidence="1">Uncharacterized protein</fullName>
    </submittedName>
</protein>
<reference evidence="1" key="1">
    <citation type="journal article" date="2023" name="Plant J.">
        <title>The genome of the king protea, Protea cynaroides.</title>
        <authorList>
            <person name="Chang J."/>
            <person name="Duong T.A."/>
            <person name="Schoeman C."/>
            <person name="Ma X."/>
            <person name="Roodt D."/>
            <person name="Barker N."/>
            <person name="Li Z."/>
            <person name="Van de Peer Y."/>
            <person name="Mizrachi E."/>
        </authorList>
    </citation>
    <scope>NUCLEOTIDE SEQUENCE</scope>
    <source>
        <tissue evidence="1">Young leaves</tissue>
    </source>
</reference>
<proteinExistence type="predicted"/>
<evidence type="ECO:0000313" key="2">
    <source>
        <dbReference type="EMBL" id="KAJ4949905.1"/>
    </source>
</evidence>
<evidence type="ECO:0000313" key="3">
    <source>
        <dbReference type="Proteomes" id="UP001141806"/>
    </source>
</evidence>
<sequence length="119" mass="13621">MRGNPRRVHTLIWQVSQAWRRKSFQPVIEKPLLQVRGDSALLGISSSAPLTSPVLTLSNKLTFFPIPHFSEDIQLVIPSRPGDLKGIAKITMGHQQYNHIPIRFGRAMKKRIVWSERRS</sequence>
<organism evidence="1 3">
    <name type="scientific">Protea cynaroides</name>
    <dbReference type="NCBI Taxonomy" id="273540"/>
    <lineage>
        <taxon>Eukaryota</taxon>
        <taxon>Viridiplantae</taxon>
        <taxon>Streptophyta</taxon>
        <taxon>Embryophyta</taxon>
        <taxon>Tracheophyta</taxon>
        <taxon>Spermatophyta</taxon>
        <taxon>Magnoliopsida</taxon>
        <taxon>Proteales</taxon>
        <taxon>Proteaceae</taxon>
        <taxon>Protea</taxon>
    </lineage>
</organism>
<dbReference type="OrthoDB" id="1957443at2759"/>
<dbReference type="EMBL" id="JAMYWD010000695">
    <property type="protein sequence ID" value="KAJ4948012.1"/>
    <property type="molecule type" value="Genomic_DNA"/>
</dbReference>
<gene>
    <name evidence="2" type="ORF">NE237_008245</name>
    <name evidence="1" type="ORF">NE237_016296</name>
</gene>